<evidence type="ECO:0008006" key="2">
    <source>
        <dbReference type="Google" id="ProtNLM"/>
    </source>
</evidence>
<reference evidence="1" key="1">
    <citation type="journal article" date="2020" name="Nature">
        <title>Giant virus diversity and host interactions through global metagenomics.</title>
        <authorList>
            <person name="Schulz F."/>
            <person name="Roux S."/>
            <person name="Paez-Espino D."/>
            <person name="Jungbluth S."/>
            <person name="Walsh D.A."/>
            <person name="Denef V.J."/>
            <person name="McMahon K.D."/>
            <person name="Konstantinidis K.T."/>
            <person name="Eloe-Fadrosh E.A."/>
            <person name="Kyrpides N.C."/>
            <person name="Woyke T."/>
        </authorList>
    </citation>
    <scope>NUCLEOTIDE SEQUENCE</scope>
    <source>
        <strain evidence="1">GVMAG-S-1101165-79</strain>
    </source>
</reference>
<evidence type="ECO:0000313" key="1">
    <source>
        <dbReference type="EMBL" id="QHS82341.1"/>
    </source>
</evidence>
<organism evidence="1">
    <name type="scientific">viral metagenome</name>
    <dbReference type="NCBI Taxonomy" id="1070528"/>
    <lineage>
        <taxon>unclassified sequences</taxon>
        <taxon>metagenomes</taxon>
        <taxon>organismal metagenomes</taxon>
    </lineage>
</organism>
<sequence>MNTNIEISTLLNHFLLDNEKDVENIDKNSQKKYKTKIINQCFYSINEANISEIIKEIPYYSKSYLIIENYEFIDIRQLNDTVLEKLNFDIKDVKYLLFKYKNIKCLPFNDFLFYITTHPKILIFYLIDIFSYLLQGLIQLNEHNICFFNLSYKNIVFDLDCREKPLLEDFKYSLQLSKLSVSYISNIIKNLNDYRLKPFEVHVLFYLIKNDINTISYSFIEQICEIYIKKFNILEFFSESYKEKYKLACIKSLEKYVNKPKNDIILDILEQHDKWDVYSISHIFLHIFGSMSRFFSLKNTFINKITIELAKNIHPDPSKRSDLSTLLKNYQNLLDGEKDWSFVNHMNSSKMKEFFDILYE</sequence>
<name>A0A6C0ASR7_9ZZZZ</name>
<proteinExistence type="predicted"/>
<dbReference type="AlphaFoldDB" id="A0A6C0ASR7"/>
<protein>
    <recommendedName>
        <fullName evidence="2">Protein kinase domain-containing protein</fullName>
    </recommendedName>
</protein>
<dbReference type="EMBL" id="MN740765">
    <property type="protein sequence ID" value="QHS82341.1"/>
    <property type="molecule type" value="Genomic_DNA"/>
</dbReference>
<accession>A0A6C0ASR7</accession>